<protein>
    <recommendedName>
        <fullName evidence="2">DUF6545 domain-containing protein</fullName>
    </recommendedName>
</protein>
<feature type="transmembrane region" description="Helical" evidence="1">
    <location>
        <begin position="6"/>
        <end position="25"/>
    </location>
</feature>
<feature type="transmembrane region" description="Helical" evidence="1">
    <location>
        <begin position="159"/>
        <end position="177"/>
    </location>
</feature>
<reference evidence="3" key="1">
    <citation type="journal article" date="2014" name="Int. J. Syst. Evol. Microbiol.">
        <title>Complete genome sequence of Corynebacterium casei LMG S-19264T (=DSM 44701T), isolated from a smear-ripened cheese.</title>
        <authorList>
            <consortium name="US DOE Joint Genome Institute (JGI-PGF)"/>
            <person name="Walter F."/>
            <person name="Albersmeier A."/>
            <person name="Kalinowski J."/>
            <person name="Ruckert C."/>
        </authorList>
    </citation>
    <scope>NUCLEOTIDE SEQUENCE</scope>
    <source>
        <strain evidence="3">JCM 3035</strain>
    </source>
</reference>
<reference evidence="3" key="2">
    <citation type="submission" date="2020-09" db="EMBL/GenBank/DDBJ databases">
        <authorList>
            <person name="Sun Q."/>
            <person name="Ohkuma M."/>
        </authorList>
    </citation>
    <scope>NUCLEOTIDE SEQUENCE</scope>
    <source>
        <strain evidence="3">JCM 3035</strain>
    </source>
</reference>
<feature type="transmembrane region" description="Helical" evidence="1">
    <location>
        <begin position="75"/>
        <end position="95"/>
    </location>
</feature>
<gene>
    <name evidence="3" type="ORF">GCM10010094_74730</name>
</gene>
<evidence type="ECO:0000313" key="3">
    <source>
        <dbReference type="EMBL" id="GGL03030.1"/>
    </source>
</evidence>
<evidence type="ECO:0000256" key="1">
    <source>
        <dbReference type="SAM" id="Phobius"/>
    </source>
</evidence>
<feature type="transmembrane region" description="Helical" evidence="1">
    <location>
        <begin position="121"/>
        <end position="139"/>
    </location>
</feature>
<keyword evidence="1" id="KW-0472">Membrane</keyword>
<comment type="caution">
    <text evidence="3">The sequence shown here is derived from an EMBL/GenBank/DDBJ whole genome shotgun (WGS) entry which is preliminary data.</text>
</comment>
<accession>A0A917VQ48</accession>
<sequence>MSEMEAPFTATYLSVGTLMYVLAAYKTLAWTRERIPGLLLMASAAFAVGTGFISAAPDIYRWIGRTSGISNLATLVVYSSVIVCCAFFLVLVLLWSPTSAAENGGSGAAPPARARAALRRVMPPYAAVVVLMAALFFSADLPDGEVPLTFDTTFADRPIVFAYLLVYLAGFTVALWSMGYVSWRRSKDYKDPVVHGNLLRLAVGCFVCSGYSLFKIIAVSGRALGTSALDALSTAVGPASSSLGCLIIASGWVAGAVRLRRQRRRDFRALETLWRTVTRADPGVVLTSPPAGSSWDFHALGRVGEIRDGQLALRPWTSQDVVDTAKRLGEAEGLAPPEQDAVAAAAALHSALLALESGQAPQRPCERPPGIDVPPHAERQHLVTVARHLDGPLVRRVLAEVTST</sequence>
<feature type="domain" description="DUF6545" evidence="2">
    <location>
        <begin position="262"/>
        <end position="389"/>
    </location>
</feature>
<proteinExistence type="predicted"/>
<dbReference type="InterPro" id="IPR050039">
    <property type="entry name" value="MAB_1171c-like"/>
</dbReference>
<dbReference type="Pfam" id="PF20182">
    <property type="entry name" value="DUF6545"/>
    <property type="match status" value="1"/>
</dbReference>
<evidence type="ECO:0000259" key="2">
    <source>
        <dbReference type="Pfam" id="PF20182"/>
    </source>
</evidence>
<feature type="transmembrane region" description="Helical" evidence="1">
    <location>
        <begin position="239"/>
        <end position="259"/>
    </location>
</feature>
<feature type="transmembrane region" description="Helical" evidence="1">
    <location>
        <begin position="198"/>
        <end position="219"/>
    </location>
</feature>
<evidence type="ECO:0000313" key="4">
    <source>
        <dbReference type="Proteomes" id="UP000637788"/>
    </source>
</evidence>
<organism evidence="3 4">
    <name type="scientific">Streptomyces flaveus</name>
    <dbReference type="NCBI Taxonomy" id="66370"/>
    <lineage>
        <taxon>Bacteria</taxon>
        <taxon>Bacillati</taxon>
        <taxon>Actinomycetota</taxon>
        <taxon>Actinomycetes</taxon>
        <taxon>Kitasatosporales</taxon>
        <taxon>Streptomycetaceae</taxon>
        <taxon>Streptomyces</taxon>
        <taxon>Streptomyces aurantiacus group</taxon>
    </lineage>
</organism>
<dbReference type="InterPro" id="IPR046675">
    <property type="entry name" value="DUF6545"/>
</dbReference>
<dbReference type="AlphaFoldDB" id="A0A917VQ48"/>
<keyword evidence="1" id="KW-1133">Transmembrane helix</keyword>
<keyword evidence="4" id="KW-1185">Reference proteome</keyword>
<keyword evidence="1" id="KW-0812">Transmembrane</keyword>
<dbReference type="EMBL" id="BMPQ01000029">
    <property type="protein sequence ID" value="GGL03030.1"/>
    <property type="molecule type" value="Genomic_DNA"/>
</dbReference>
<dbReference type="NCBIfam" id="NF042915">
    <property type="entry name" value="MAB_1171c_fam"/>
    <property type="match status" value="1"/>
</dbReference>
<dbReference type="RefSeq" id="WP_189326185.1">
    <property type="nucleotide sequence ID" value="NZ_BMPQ01000029.1"/>
</dbReference>
<feature type="transmembrane region" description="Helical" evidence="1">
    <location>
        <begin position="37"/>
        <end position="55"/>
    </location>
</feature>
<dbReference type="Proteomes" id="UP000637788">
    <property type="component" value="Unassembled WGS sequence"/>
</dbReference>
<name>A0A917VQ48_9ACTN</name>